<dbReference type="AlphaFoldDB" id="A0A9D4QK22"/>
<evidence type="ECO:0000313" key="2">
    <source>
        <dbReference type="Proteomes" id="UP000828390"/>
    </source>
</evidence>
<protein>
    <submittedName>
        <fullName evidence="1">Uncharacterized protein</fullName>
    </submittedName>
</protein>
<gene>
    <name evidence="1" type="ORF">DPMN_106707</name>
</gene>
<evidence type="ECO:0000313" key="1">
    <source>
        <dbReference type="EMBL" id="KAH3833400.1"/>
    </source>
</evidence>
<reference evidence="1" key="1">
    <citation type="journal article" date="2019" name="bioRxiv">
        <title>The Genome of the Zebra Mussel, Dreissena polymorpha: A Resource for Invasive Species Research.</title>
        <authorList>
            <person name="McCartney M.A."/>
            <person name="Auch B."/>
            <person name="Kono T."/>
            <person name="Mallez S."/>
            <person name="Zhang Y."/>
            <person name="Obille A."/>
            <person name="Becker A."/>
            <person name="Abrahante J.E."/>
            <person name="Garbe J."/>
            <person name="Badalamenti J.P."/>
            <person name="Herman A."/>
            <person name="Mangelson H."/>
            <person name="Liachko I."/>
            <person name="Sullivan S."/>
            <person name="Sone E.D."/>
            <person name="Koren S."/>
            <person name="Silverstein K.A.T."/>
            <person name="Beckman K.B."/>
            <person name="Gohl D.M."/>
        </authorList>
    </citation>
    <scope>NUCLEOTIDE SEQUENCE</scope>
    <source>
        <strain evidence="1">Duluth1</strain>
        <tissue evidence="1">Whole animal</tissue>
    </source>
</reference>
<sequence length="91" mass="10636">MIAYLKSQSMRNNLVFTYIPEDNSSGSEPPEVTERKLRNHLEEKLKIAKETAGVMRFERVLRSPSHPVHGKVRNIIAKLTFFKDRELVRKQ</sequence>
<comment type="caution">
    <text evidence="1">The sequence shown here is derived from an EMBL/GenBank/DDBJ whole genome shotgun (WGS) entry which is preliminary data.</text>
</comment>
<dbReference type="EMBL" id="JAIWYP010000004">
    <property type="protein sequence ID" value="KAH3833400.1"/>
    <property type="molecule type" value="Genomic_DNA"/>
</dbReference>
<dbReference type="Proteomes" id="UP000828390">
    <property type="component" value="Unassembled WGS sequence"/>
</dbReference>
<name>A0A9D4QK22_DREPO</name>
<proteinExistence type="predicted"/>
<keyword evidence="2" id="KW-1185">Reference proteome</keyword>
<organism evidence="1 2">
    <name type="scientific">Dreissena polymorpha</name>
    <name type="common">Zebra mussel</name>
    <name type="synonym">Mytilus polymorpha</name>
    <dbReference type="NCBI Taxonomy" id="45954"/>
    <lineage>
        <taxon>Eukaryota</taxon>
        <taxon>Metazoa</taxon>
        <taxon>Spiralia</taxon>
        <taxon>Lophotrochozoa</taxon>
        <taxon>Mollusca</taxon>
        <taxon>Bivalvia</taxon>
        <taxon>Autobranchia</taxon>
        <taxon>Heteroconchia</taxon>
        <taxon>Euheterodonta</taxon>
        <taxon>Imparidentia</taxon>
        <taxon>Neoheterodontei</taxon>
        <taxon>Myida</taxon>
        <taxon>Dreissenoidea</taxon>
        <taxon>Dreissenidae</taxon>
        <taxon>Dreissena</taxon>
    </lineage>
</organism>
<dbReference type="Gene3D" id="3.30.70.1820">
    <property type="entry name" value="L1 transposable element, RRM domain"/>
    <property type="match status" value="1"/>
</dbReference>
<accession>A0A9D4QK22</accession>
<reference evidence="1" key="2">
    <citation type="submission" date="2020-11" db="EMBL/GenBank/DDBJ databases">
        <authorList>
            <person name="McCartney M.A."/>
            <person name="Auch B."/>
            <person name="Kono T."/>
            <person name="Mallez S."/>
            <person name="Becker A."/>
            <person name="Gohl D.M."/>
            <person name="Silverstein K.A.T."/>
            <person name="Koren S."/>
            <person name="Bechman K.B."/>
            <person name="Herman A."/>
            <person name="Abrahante J.E."/>
            <person name="Garbe J."/>
        </authorList>
    </citation>
    <scope>NUCLEOTIDE SEQUENCE</scope>
    <source>
        <strain evidence="1">Duluth1</strain>
        <tissue evidence="1">Whole animal</tissue>
    </source>
</reference>